<name>A0AAW1PXD2_9CHLO</name>
<feature type="region of interest" description="Disordered" evidence="3">
    <location>
        <begin position="1235"/>
        <end position="1259"/>
    </location>
</feature>
<dbReference type="SMART" id="SM00355">
    <property type="entry name" value="ZnF_C2H2"/>
    <property type="match status" value="2"/>
</dbReference>
<keyword evidence="2" id="KW-0175">Coiled coil</keyword>
<feature type="domain" description="C2H2-type" evidence="4">
    <location>
        <begin position="308"/>
        <end position="336"/>
    </location>
</feature>
<feature type="coiled-coil region" evidence="2">
    <location>
        <begin position="455"/>
        <end position="534"/>
    </location>
</feature>
<evidence type="ECO:0000313" key="5">
    <source>
        <dbReference type="EMBL" id="KAK9814056.1"/>
    </source>
</evidence>
<feature type="region of interest" description="Disordered" evidence="3">
    <location>
        <begin position="657"/>
        <end position="677"/>
    </location>
</feature>
<evidence type="ECO:0000313" key="6">
    <source>
        <dbReference type="Proteomes" id="UP001489004"/>
    </source>
</evidence>
<dbReference type="InterPro" id="IPR029064">
    <property type="entry name" value="Ribosomal_eL30-like_sf"/>
</dbReference>
<reference evidence="5 6" key="1">
    <citation type="journal article" date="2024" name="Nat. Commun.">
        <title>Phylogenomics reveals the evolutionary origins of lichenization in chlorophyte algae.</title>
        <authorList>
            <person name="Puginier C."/>
            <person name="Libourel C."/>
            <person name="Otte J."/>
            <person name="Skaloud P."/>
            <person name="Haon M."/>
            <person name="Grisel S."/>
            <person name="Petersen M."/>
            <person name="Berrin J.G."/>
            <person name="Delaux P.M."/>
            <person name="Dal Grande F."/>
            <person name="Keller J."/>
        </authorList>
    </citation>
    <scope>NUCLEOTIDE SEQUENCE [LARGE SCALE GENOMIC DNA]</scope>
    <source>
        <strain evidence="5 6">SAG 2043</strain>
    </source>
</reference>
<dbReference type="Proteomes" id="UP001489004">
    <property type="component" value="Unassembled WGS sequence"/>
</dbReference>
<comment type="caution">
    <text evidence="5">The sequence shown here is derived from an EMBL/GenBank/DDBJ whole genome shotgun (WGS) entry which is preliminary data.</text>
</comment>
<dbReference type="GO" id="GO:0035368">
    <property type="term" value="F:selenocysteine insertion sequence binding"/>
    <property type="evidence" value="ECO:0007669"/>
    <property type="project" value="InterPro"/>
</dbReference>
<keyword evidence="1" id="KW-0863">Zinc-finger</keyword>
<feature type="compositionally biased region" description="Low complexity" evidence="3">
    <location>
        <begin position="717"/>
        <end position="730"/>
    </location>
</feature>
<feature type="region of interest" description="Disordered" evidence="3">
    <location>
        <begin position="1082"/>
        <end position="1114"/>
    </location>
</feature>
<feature type="compositionally biased region" description="Low complexity" evidence="3">
    <location>
        <begin position="342"/>
        <end position="356"/>
    </location>
</feature>
<dbReference type="PROSITE" id="PS50157">
    <property type="entry name" value="ZINC_FINGER_C2H2_2"/>
    <property type="match status" value="1"/>
</dbReference>
<evidence type="ECO:0000256" key="2">
    <source>
        <dbReference type="SAM" id="Coils"/>
    </source>
</evidence>
<proteinExistence type="predicted"/>
<accession>A0AAW1PXD2</accession>
<dbReference type="InterPro" id="IPR022742">
    <property type="entry name" value="Hydrolase_4"/>
</dbReference>
<feature type="compositionally biased region" description="Low complexity" evidence="3">
    <location>
        <begin position="379"/>
        <end position="392"/>
    </location>
</feature>
<dbReference type="PANTHER" id="PTHR13284:SF4">
    <property type="entry name" value="C2H2-TYPE DOMAIN-CONTAINING PROTEIN"/>
    <property type="match status" value="1"/>
</dbReference>
<dbReference type="SUPFAM" id="SSF53474">
    <property type="entry name" value="alpha/beta-Hydrolases"/>
    <property type="match status" value="1"/>
</dbReference>
<dbReference type="InterPro" id="IPR004038">
    <property type="entry name" value="Ribosomal_eL8/eL30/eS12/Gad45"/>
</dbReference>
<feature type="compositionally biased region" description="Low complexity" evidence="3">
    <location>
        <begin position="1082"/>
        <end position="1092"/>
    </location>
</feature>
<feature type="compositionally biased region" description="Low complexity" evidence="3">
    <location>
        <begin position="543"/>
        <end position="585"/>
    </location>
</feature>
<sequence length="1369" mass="146915">MLLVTTTRTASFQARSYTCDPSDRSTAWLLSRPSAVPAAFVTPTHERVTFRNAANLTLVGTLALAAKGLSSLRLDFAGNGESEGTFYYGNMRSEAEDIRAAVLYLQSRGKTAKAVLGHSKGGSAVLLYAAKYDDIPRVVNVAGRFDCRRGFTERFGDDILERLEEEGQVEQDAQRFKWVLTKEDMQDRLSTNMDAAARGIKHSQVLTLHGSADATIPVEDALSFAERIARHTLYVVKAVVPDPSRAPGVQGMAAHAECHMSLQPRGANRNVSPFAAVQAAAAAGSSSANEDLMREARKSRVDALSGKLRCLGCGKVVPDYARLAQHLKDKHSGVNVLGGPGASASPSQGSQQEAGAPTSRTLTLADLLMATPPARQKRTAAGPSSAGPSTSRRPPEHMTIKDWRGVVQAFPDKTVLRDMVRGRLVGSSKKKLSRLKRVILRERADKNAATASAAAEKAAAAVAAARMRCKQLSQQLKAAEQALSQEGAPRAAEASVITQVQVLELAVAEAERRLQDAERDAAAAEAEAVERAQERARAWKLNAPGEDAAEAEAGARARPPSLPDQDAPDDAAAPDQDAGALVAAAEPSTSNETKTALVAGNGAANSAYPSGSSSADLGIQDTDTESIDGLDDFEDVLATWLHAAHSQAGIVFDAPMPDHDPDLPVSEAASGESDAESAFEFGEDVLARWMDAAGLLDIAAAIEDADVSSETPGETVAQQPQPAQHGAPSARNKQPSYAEPGKHSQVPHAQQQYNSKKYHRVLPTSQLQLSQSLPYLGEAHRDCERSATGSCRPSADLSMLGRYTAEPQPQDWHPAMLGFHPLSSPNGKEAQQGRPKQAGHGDVGGSGIASTSYPHEYECEVCHVVCCGHVNFEQHCTSKKHLRKAAAAAAAASLCPPMAPSSDGSEGAAMNGADPASTTTYVGIQAQCRNYCMQVISTELNRVVVEFLQQLLYWQERSRAHEPIKAQSKKRLVSGLREVAKAVRLSKAKTVVVAPNIEQIESEGGLDDLLTSILQQAEQNNIPIVFALSRKKLGQVFGCRKKMSAIAILDYSGAEAEYRTMTDLAIKGREDYARHHPEEVALHQQQRAQQRLVEQDREAQNGSSGTGPSTAAAPLLYRTRADGTRVPLTEGAGLEFARRKGLLPGSHAGGRAPANAAGAARGGPVVMPLHPQQAQQAPLQQNGAYQLQRALDQCQAECSMEEHLGWRESRVAAIRQAQAKLHEAMQHAGAPPTYNLQAHSGDLGGNFPSMDENESRQERQQLLASSLYLPPDPHAAAYHAAPINSHTHLGWHQAPRRPQAPAWQQLQHAGPAASAVPAAHLAAWQYEVQLPAQGQQFHEPQQQQQQAQAAHTFLQKQRQHDWTPSLRRW</sequence>
<evidence type="ECO:0000259" key="4">
    <source>
        <dbReference type="PROSITE" id="PS50157"/>
    </source>
</evidence>
<keyword evidence="6" id="KW-1185">Reference proteome</keyword>
<feature type="region of interest" description="Disordered" evidence="3">
    <location>
        <begin position="1335"/>
        <end position="1369"/>
    </location>
</feature>
<dbReference type="GO" id="GO:0005739">
    <property type="term" value="C:mitochondrion"/>
    <property type="evidence" value="ECO:0007669"/>
    <property type="project" value="TreeGrafter"/>
</dbReference>
<feature type="region of interest" description="Disordered" evidence="3">
    <location>
        <begin position="805"/>
        <end position="847"/>
    </location>
</feature>
<dbReference type="InterPro" id="IPR013087">
    <property type="entry name" value="Znf_C2H2_type"/>
</dbReference>
<keyword evidence="1" id="KW-0862">Zinc</keyword>
<dbReference type="SUPFAM" id="SSF57667">
    <property type="entry name" value="beta-beta-alpha zinc fingers"/>
    <property type="match status" value="1"/>
</dbReference>
<dbReference type="SUPFAM" id="SSF55315">
    <property type="entry name" value="L30e-like"/>
    <property type="match status" value="1"/>
</dbReference>
<dbReference type="GO" id="GO:0043021">
    <property type="term" value="F:ribonucleoprotein complex binding"/>
    <property type="evidence" value="ECO:0007669"/>
    <property type="project" value="TreeGrafter"/>
</dbReference>
<feature type="region of interest" description="Disordered" evidence="3">
    <location>
        <begin position="706"/>
        <end position="754"/>
    </location>
</feature>
<evidence type="ECO:0000256" key="1">
    <source>
        <dbReference type="PROSITE-ProRule" id="PRU00042"/>
    </source>
</evidence>
<evidence type="ECO:0000256" key="3">
    <source>
        <dbReference type="SAM" id="MobiDB-lite"/>
    </source>
</evidence>
<dbReference type="Gene3D" id="3.40.50.1820">
    <property type="entry name" value="alpha/beta hydrolase"/>
    <property type="match status" value="1"/>
</dbReference>
<feature type="region of interest" description="Disordered" evidence="3">
    <location>
        <begin position="542"/>
        <end position="593"/>
    </location>
</feature>
<feature type="region of interest" description="Disordered" evidence="3">
    <location>
        <begin position="1289"/>
        <end position="1309"/>
    </location>
</feature>
<dbReference type="InterPro" id="IPR036236">
    <property type="entry name" value="Znf_C2H2_sf"/>
</dbReference>
<dbReference type="EMBL" id="JALJOR010000007">
    <property type="protein sequence ID" value="KAK9814056.1"/>
    <property type="molecule type" value="Genomic_DNA"/>
</dbReference>
<feature type="region of interest" description="Disordered" evidence="3">
    <location>
        <begin position="372"/>
        <end position="396"/>
    </location>
</feature>
<feature type="compositionally biased region" description="Polar residues" evidence="3">
    <location>
        <begin position="1100"/>
        <end position="1109"/>
    </location>
</feature>
<dbReference type="PROSITE" id="PS00028">
    <property type="entry name" value="ZINC_FINGER_C2H2_1"/>
    <property type="match status" value="1"/>
</dbReference>
<dbReference type="GO" id="GO:0003730">
    <property type="term" value="F:mRNA 3'-UTR binding"/>
    <property type="evidence" value="ECO:0007669"/>
    <property type="project" value="TreeGrafter"/>
</dbReference>
<dbReference type="Gene3D" id="3.30.1330.30">
    <property type="match status" value="1"/>
</dbReference>
<protein>
    <recommendedName>
        <fullName evidence="4">C2H2-type domain-containing protein</fullName>
    </recommendedName>
</protein>
<dbReference type="GO" id="GO:0008270">
    <property type="term" value="F:zinc ion binding"/>
    <property type="evidence" value="ECO:0007669"/>
    <property type="project" value="UniProtKB-KW"/>
</dbReference>
<dbReference type="InterPro" id="IPR040051">
    <property type="entry name" value="SECISBP2"/>
</dbReference>
<gene>
    <name evidence="5" type="ORF">WJX72_000039</name>
</gene>
<dbReference type="PANTHER" id="PTHR13284">
    <property type="entry name" value="GH01354P"/>
    <property type="match status" value="1"/>
</dbReference>
<organism evidence="5 6">
    <name type="scientific">[Myrmecia] bisecta</name>
    <dbReference type="NCBI Taxonomy" id="41462"/>
    <lineage>
        <taxon>Eukaryota</taxon>
        <taxon>Viridiplantae</taxon>
        <taxon>Chlorophyta</taxon>
        <taxon>core chlorophytes</taxon>
        <taxon>Trebouxiophyceae</taxon>
        <taxon>Trebouxiales</taxon>
        <taxon>Trebouxiaceae</taxon>
        <taxon>Myrmecia</taxon>
    </lineage>
</organism>
<dbReference type="Pfam" id="PF01248">
    <property type="entry name" value="Ribosomal_L7Ae"/>
    <property type="match status" value="1"/>
</dbReference>
<dbReference type="InterPro" id="IPR029058">
    <property type="entry name" value="AB_hydrolase_fold"/>
</dbReference>
<dbReference type="Pfam" id="PF12146">
    <property type="entry name" value="Hydrolase_4"/>
    <property type="match status" value="1"/>
</dbReference>
<keyword evidence="1" id="KW-0479">Metal-binding</keyword>
<dbReference type="GO" id="GO:1990904">
    <property type="term" value="C:ribonucleoprotein complex"/>
    <property type="evidence" value="ECO:0007669"/>
    <property type="project" value="TreeGrafter"/>
</dbReference>
<feature type="compositionally biased region" description="Low complexity" evidence="3">
    <location>
        <begin position="1335"/>
        <end position="1350"/>
    </location>
</feature>
<feature type="region of interest" description="Disordered" evidence="3">
    <location>
        <begin position="332"/>
        <end position="359"/>
    </location>
</feature>